<dbReference type="PANTHER" id="PTHR44846:SF17">
    <property type="entry name" value="GNTR-FAMILY TRANSCRIPTIONAL REGULATOR"/>
    <property type="match status" value="1"/>
</dbReference>
<dbReference type="InterPro" id="IPR000524">
    <property type="entry name" value="Tscrpt_reg_HTH_GntR"/>
</dbReference>
<evidence type="ECO:0000256" key="1">
    <source>
        <dbReference type="ARBA" id="ARBA00023015"/>
    </source>
</evidence>
<dbReference type="SUPFAM" id="SSF46785">
    <property type="entry name" value="Winged helix' DNA-binding domain"/>
    <property type="match status" value="1"/>
</dbReference>
<protein>
    <submittedName>
        <fullName evidence="6">GntR family transcriptional regulator</fullName>
    </submittedName>
</protein>
<gene>
    <name evidence="6" type="ORF">RND61_30685</name>
</gene>
<evidence type="ECO:0000256" key="2">
    <source>
        <dbReference type="ARBA" id="ARBA00023125"/>
    </source>
</evidence>
<feature type="region of interest" description="Disordered" evidence="4">
    <location>
        <begin position="79"/>
        <end position="103"/>
    </location>
</feature>
<dbReference type="InterPro" id="IPR036390">
    <property type="entry name" value="WH_DNA-bd_sf"/>
</dbReference>
<dbReference type="InterPro" id="IPR028978">
    <property type="entry name" value="Chorismate_lyase_/UTRA_dom_sf"/>
</dbReference>
<dbReference type="SMART" id="SM00345">
    <property type="entry name" value="HTH_GNTR"/>
    <property type="match status" value="1"/>
</dbReference>
<dbReference type="PROSITE" id="PS50949">
    <property type="entry name" value="HTH_GNTR"/>
    <property type="match status" value="1"/>
</dbReference>
<name>A0ABU3QUE3_9ACTN</name>
<evidence type="ECO:0000313" key="6">
    <source>
        <dbReference type="EMBL" id="MDT9686405.1"/>
    </source>
</evidence>
<dbReference type="InterPro" id="IPR036388">
    <property type="entry name" value="WH-like_DNA-bd_sf"/>
</dbReference>
<feature type="domain" description="HTH gntR-type" evidence="5">
    <location>
        <begin position="7"/>
        <end position="75"/>
    </location>
</feature>
<proteinExistence type="predicted"/>
<reference evidence="6 7" key="1">
    <citation type="submission" date="2023-09" db="EMBL/GenBank/DDBJ databases">
        <title>Streptomyces sp. nov.: A antagonism against Alternaria gaisen Producing Streptochlin, Isolated from Tamarix root soil.</title>
        <authorList>
            <person name="Chen Y."/>
        </authorList>
    </citation>
    <scope>NUCLEOTIDE SEQUENCE [LARGE SCALE GENOMIC DNA]</scope>
    <source>
        <strain evidence="6 7">TRM76323</strain>
    </source>
</reference>
<keyword evidence="3" id="KW-0804">Transcription</keyword>
<dbReference type="SUPFAM" id="SSF64288">
    <property type="entry name" value="Chorismate lyase-like"/>
    <property type="match status" value="1"/>
</dbReference>
<dbReference type="PANTHER" id="PTHR44846">
    <property type="entry name" value="MANNOSYL-D-GLYCERATE TRANSPORT/METABOLISM SYSTEM REPRESSOR MNGR-RELATED"/>
    <property type="match status" value="1"/>
</dbReference>
<accession>A0ABU3QUE3</accession>
<evidence type="ECO:0000256" key="4">
    <source>
        <dbReference type="SAM" id="MobiDB-lite"/>
    </source>
</evidence>
<organism evidence="6 7">
    <name type="scientific">Streptomyces tamarix</name>
    <dbReference type="NCBI Taxonomy" id="3078565"/>
    <lineage>
        <taxon>Bacteria</taxon>
        <taxon>Bacillati</taxon>
        <taxon>Actinomycetota</taxon>
        <taxon>Actinomycetes</taxon>
        <taxon>Kitasatosporales</taxon>
        <taxon>Streptomycetaceae</taxon>
        <taxon>Streptomyces</taxon>
    </lineage>
</organism>
<comment type="caution">
    <text evidence="6">The sequence shown here is derived from an EMBL/GenBank/DDBJ whole genome shotgun (WGS) entry which is preliminary data.</text>
</comment>
<keyword evidence="7" id="KW-1185">Reference proteome</keyword>
<dbReference type="Proteomes" id="UP001250181">
    <property type="component" value="Unassembled WGS sequence"/>
</dbReference>
<dbReference type="Gene3D" id="3.40.1410.10">
    <property type="entry name" value="Chorismate lyase-like"/>
    <property type="match status" value="1"/>
</dbReference>
<evidence type="ECO:0000313" key="7">
    <source>
        <dbReference type="Proteomes" id="UP001250181"/>
    </source>
</evidence>
<dbReference type="InterPro" id="IPR050679">
    <property type="entry name" value="Bact_HTH_transcr_reg"/>
</dbReference>
<dbReference type="Gene3D" id="1.10.10.10">
    <property type="entry name" value="Winged helix-like DNA-binding domain superfamily/Winged helix DNA-binding domain"/>
    <property type="match status" value="1"/>
</dbReference>
<dbReference type="RefSeq" id="WP_315881437.1">
    <property type="nucleotide sequence ID" value="NZ_JAWCTQ010000065.1"/>
</dbReference>
<sequence length="249" mass="27237">MAYRSSGAGYADVAAHYRKAIDRGDLAPGDSLPSVPEIREQFDVSAKTVSRALKVLKDEGLVVSAGAAGTVVSKRPRIAPATGTARVSRTRQGGPNYAPGETSTNHEAMIRSCKDPIMCHYLDIDPHDEVVIRRRVFRQDGTPKIVGIEVIHPRALAVVSDLAKQGPRGAVHWFVQYEEATGKKIHGSPERRAARFASRDELELLEVPLPDSDVAVPVLVTHTVFHDEDGPLEVMEDVHYPGLWHEARS</sequence>
<dbReference type="EMBL" id="JAWCTQ010000065">
    <property type="protein sequence ID" value="MDT9686405.1"/>
    <property type="molecule type" value="Genomic_DNA"/>
</dbReference>
<dbReference type="CDD" id="cd07377">
    <property type="entry name" value="WHTH_GntR"/>
    <property type="match status" value="1"/>
</dbReference>
<keyword evidence="1" id="KW-0805">Transcription regulation</keyword>
<evidence type="ECO:0000256" key="3">
    <source>
        <dbReference type="ARBA" id="ARBA00023163"/>
    </source>
</evidence>
<keyword evidence="2" id="KW-0238">DNA-binding</keyword>
<dbReference type="Pfam" id="PF00392">
    <property type="entry name" value="GntR"/>
    <property type="match status" value="1"/>
</dbReference>
<evidence type="ECO:0000259" key="5">
    <source>
        <dbReference type="PROSITE" id="PS50949"/>
    </source>
</evidence>